<protein>
    <recommendedName>
        <fullName evidence="4">GntR C-terminal domain-containing protein</fullName>
    </recommendedName>
</protein>
<dbReference type="SUPFAM" id="SSF48008">
    <property type="entry name" value="GntR ligand-binding domain-like"/>
    <property type="match status" value="1"/>
</dbReference>
<dbReference type="InterPro" id="IPR011711">
    <property type="entry name" value="GntR_C"/>
</dbReference>
<organism evidence="5 6">
    <name type="scientific">Caldibacillus thermoamylovorans</name>
    <dbReference type="NCBI Taxonomy" id="35841"/>
    <lineage>
        <taxon>Bacteria</taxon>
        <taxon>Bacillati</taxon>
        <taxon>Bacillota</taxon>
        <taxon>Bacilli</taxon>
        <taxon>Bacillales</taxon>
        <taxon>Bacillaceae</taxon>
        <taxon>Caldibacillus</taxon>
    </lineage>
</organism>
<comment type="caution">
    <text evidence="5">The sequence shown here is derived from an EMBL/GenBank/DDBJ whole genome shotgun (WGS) entry which is preliminary data.</text>
</comment>
<accession>A0ABD4A2S4</accession>
<sequence length="77" mass="8857">MAQELGFVTLAAEKITKTELKSLKKSIDAMRNNVDNYDELDKEFHKIIASSGNNHINEGIIEPLMSFFYETYNNIMK</sequence>
<reference evidence="5 6" key="1">
    <citation type="submission" date="2015-01" db="EMBL/GenBank/DDBJ databases">
        <title>Draft Genome Sequences of Four Bacillus thermoamylovorans Strains, Isolated From Food Products.</title>
        <authorList>
            <person name="Krawcyk A.O."/>
            <person name="Berendsen E.M."/>
            <person name="Eijlander R.T."/>
            <person name="de Jong A."/>
            <person name="Wells-Bennik M."/>
            <person name="Kuipers O.P."/>
        </authorList>
    </citation>
    <scope>NUCLEOTIDE SEQUENCE [LARGE SCALE GENOMIC DNA]</scope>
    <source>
        <strain evidence="5 6">B4167</strain>
    </source>
</reference>
<name>A0ABD4A2S4_9BACI</name>
<dbReference type="Gene3D" id="1.20.120.530">
    <property type="entry name" value="GntR ligand-binding domain-like"/>
    <property type="match status" value="1"/>
</dbReference>
<keyword evidence="1" id="KW-0805">Transcription regulation</keyword>
<gene>
    <name evidence="5" type="ORF">B4167_3835</name>
</gene>
<evidence type="ECO:0000256" key="1">
    <source>
        <dbReference type="ARBA" id="ARBA00023015"/>
    </source>
</evidence>
<keyword evidence="2" id="KW-0238">DNA-binding</keyword>
<evidence type="ECO:0000256" key="3">
    <source>
        <dbReference type="ARBA" id="ARBA00023163"/>
    </source>
</evidence>
<dbReference type="RefSeq" id="WP_052480423.1">
    <property type="nucleotide sequence ID" value="NZ_CP023704.1"/>
</dbReference>
<evidence type="ECO:0000313" key="5">
    <source>
        <dbReference type="EMBL" id="KIO70521.1"/>
    </source>
</evidence>
<proteinExistence type="predicted"/>
<dbReference type="GO" id="GO:0003677">
    <property type="term" value="F:DNA binding"/>
    <property type="evidence" value="ECO:0007669"/>
    <property type="project" value="UniProtKB-KW"/>
</dbReference>
<evidence type="ECO:0000313" key="6">
    <source>
        <dbReference type="Proteomes" id="UP000032076"/>
    </source>
</evidence>
<dbReference type="EMBL" id="JXLU01000143">
    <property type="protein sequence ID" value="KIO70521.1"/>
    <property type="molecule type" value="Genomic_DNA"/>
</dbReference>
<dbReference type="Pfam" id="PF07729">
    <property type="entry name" value="FCD"/>
    <property type="match status" value="1"/>
</dbReference>
<keyword evidence="3" id="KW-0804">Transcription</keyword>
<feature type="domain" description="GntR C-terminal" evidence="4">
    <location>
        <begin position="4"/>
        <end position="65"/>
    </location>
</feature>
<dbReference type="Proteomes" id="UP000032076">
    <property type="component" value="Unassembled WGS sequence"/>
</dbReference>
<dbReference type="InterPro" id="IPR008920">
    <property type="entry name" value="TF_FadR/GntR_C"/>
</dbReference>
<evidence type="ECO:0000256" key="2">
    <source>
        <dbReference type="ARBA" id="ARBA00023125"/>
    </source>
</evidence>
<dbReference type="AlphaFoldDB" id="A0ABD4A2S4"/>
<evidence type="ECO:0000259" key="4">
    <source>
        <dbReference type="Pfam" id="PF07729"/>
    </source>
</evidence>